<sequence>MPEAPQPMRDEVLTPPWRPGERRPPDDRLEREWLVTNGLGGYASGTVSGIATRRYHGLLVAALPAPLGRTMMVNHLWESVRLPDYRTVSLGGEEQAGTTPNIRGAEHLAGFQLEAGLPVWRYEVEGFELEKW</sequence>
<dbReference type="InterPro" id="IPR024742">
    <property type="entry name" value="Glycogen_debranch_N"/>
</dbReference>
<feature type="compositionally biased region" description="Basic and acidic residues" evidence="1">
    <location>
        <begin position="19"/>
        <end position="29"/>
    </location>
</feature>
<feature type="non-terminal residue" evidence="3">
    <location>
        <position position="132"/>
    </location>
</feature>
<evidence type="ECO:0000313" key="3">
    <source>
        <dbReference type="EMBL" id="MDY3563424.1"/>
    </source>
</evidence>
<dbReference type="EMBL" id="JAXBLV010000238">
    <property type="protein sequence ID" value="MDY3563424.1"/>
    <property type="molecule type" value="Genomic_DNA"/>
</dbReference>
<dbReference type="RefSeq" id="WP_320689628.1">
    <property type="nucleotide sequence ID" value="NZ_JAXBLV010000238.1"/>
</dbReference>
<feature type="domain" description="Glycogen debranching enzyme bacterial and archaeal type N-terminal" evidence="2">
    <location>
        <begin position="31"/>
        <end position="131"/>
    </location>
</feature>
<evidence type="ECO:0000313" key="4">
    <source>
        <dbReference type="Proteomes" id="UP001272242"/>
    </source>
</evidence>
<feature type="region of interest" description="Disordered" evidence="1">
    <location>
        <begin position="1"/>
        <end position="29"/>
    </location>
</feature>
<name>A0ABU5F7G3_9BACT</name>
<evidence type="ECO:0000259" key="2">
    <source>
        <dbReference type="Pfam" id="PF12439"/>
    </source>
</evidence>
<organism evidence="3 4">
    <name type="scientific">Gemmata algarum</name>
    <dbReference type="NCBI Taxonomy" id="2975278"/>
    <lineage>
        <taxon>Bacteria</taxon>
        <taxon>Pseudomonadati</taxon>
        <taxon>Planctomycetota</taxon>
        <taxon>Planctomycetia</taxon>
        <taxon>Gemmatales</taxon>
        <taxon>Gemmataceae</taxon>
        <taxon>Gemmata</taxon>
    </lineage>
</organism>
<evidence type="ECO:0000256" key="1">
    <source>
        <dbReference type="SAM" id="MobiDB-lite"/>
    </source>
</evidence>
<accession>A0ABU5F7G3</accession>
<comment type="caution">
    <text evidence="3">The sequence shown here is derived from an EMBL/GenBank/DDBJ whole genome shotgun (WGS) entry which is preliminary data.</text>
</comment>
<proteinExistence type="predicted"/>
<dbReference type="Proteomes" id="UP001272242">
    <property type="component" value="Unassembled WGS sequence"/>
</dbReference>
<keyword evidence="4" id="KW-1185">Reference proteome</keyword>
<reference evidence="4" key="1">
    <citation type="journal article" date="2023" name="Mar. Drugs">
        <title>Gemmata algarum, a Novel Planctomycete Isolated from an Algal Mat, Displays Antimicrobial Activity.</title>
        <authorList>
            <person name="Kumar G."/>
            <person name="Kallscheuer N."/>
            <person name="Kashif M."/>
            <person name="Ahamad S."/>
            <person name="Jagadeeshwari U."/>
            <person name="Pannikurungottu S."/>
            <person name="Haufschild T."/>
            <person name="Kabuu M."/>
            <person name="Sasikala C."/>
            <person name="Jogler C."/>
            <person name="Ramana C."/>
        </authorList>
    </citation>
    <scope>NUCLEOTIDE SEQUENCE [LARGE SCALE GENOMIC DNA]</scope>
    <source>
        <strain evidence="4">JC673</strain>
    </source>
</reference>
<gene>
    <name evidence="3" type="ORF">R5W23_004927</name>
</gene>
<dbReference type="Pfam" id="PF12439">
    <property type="entry name" value="GDE_N"/>
    <property type="match status" value="1"/>
</dbReference>
<protein>
    <submittedName>
        <fullName evidence="3">Glycogen debranching enzyme N-terminal domain-containing protein</fullName>
    </submittedName>
</protein>